<reference evidence="3" key="1">
    <citation type="journal article" date="2023" name="Plant J.">
        <title>Genome sequences and population genomics provide insights into the demographic history, inbreeding, and mutation load of two 'living fossil' tree species of Dipteronia.</title>
        <authorList>
            <person name="Feng Y."/>
            <person name="Comes H.P."/>
            <person name="Chen J."/>
            <person name="Zhu S."/>
            <person name="Lu R."/>
            <person name="Zhang X."/>
            <person name="Li P."/>
            <person name="Qiu J."/>
            <person name="Olsen K.M."/>
            <person name="Qiu Y."/>
        </authorList>
    </citation>
    <scope>NUCLEOTIDE SEQUENCE</scope>
    <source>
        <strain evidence="3">NBL</strain>
    </source>
</reference>
<dbReference type="InterPro" id="IPR000477">
    <property type="entry name" value="RT_dom"/>
</dbReference>
<feature type="region of interest" description="Disordered" evidence="1">
    <location>
        <begin position="20"/>
        <end position="39"/>
    </location>
</feature>
<accession>A0AAE0EEU2</accession>
<protein>
    <recommendedName>
        <fullName evidence="2">Reverse transcriptase domain-containing protein</fullName>
    </recommendedName>
</protein>
<evidence type="ECO:0000313" key="4">
    <source>
        <dbReference type="Proteomes" id="UP001281410"/>
    </source>
</evidence>
<dbReference type="PANTHER" id="PTHR19446">
    <property type="entry name" value="REVERSE TRANSCRIPTASES"/>
    <property type="match status" value="1"/>
</dbReference>
<feature type="domain" description="Reverse transcriptase" evidence="2">
    <location>
        <begin position="165"/>
        <end position="277"/>
    </location>
</feature>
<dbReference type="Pfam" id="PF00078">
    <property type="entry name" value="RVT_1"/>
    <property type="match status" value="1"/>
</dbReference>
<evidence type="ECO:0000259" key="2">
    <source>
        <dbReference type="PROSITE" id="PS50878"/>
    </source>
</evidence>
<dbReference type="Proteomes" id="UP001281410">
    <property type="component" value="Unassembled WGS sequence"/>
</dbReference>
<evidence type="ECO:0000313" key="3">
    <source>
        <dbReference type="EMBL" id="KAK3225711.1"/>
    </source>
</evidence>
<organism evidence="3 4">
    <name type="scientific">Dipteronia sinensis</name>
    <dbReference type="NCBI Taxonomy" id="43782"/>
    <lineage>
        <taxon>Eukaryota</taxon>
        <taxon>Viridiplantae</taxon>
        <taxon>Streptophyta</taxon>
        <taxon>Embryophyta</taxon>
        <taxon>Tracheophyta</taxon>
        <taxon>Spermatophyta</taxon>
        <taxon>Magnoliopsida</taxon>
        <taxon>eudicotyledons</taxon>
        <taxon>Gunneridae</taxon>
        <taxon>Pentapetalae</taxon>
        <taxon>rosids</taxon>
        <taxon>malvids</taxon>
        <taxon>Sapindales</taxon>
        <taxon>Sapindaceae</taxon>
        <taxon>Hippocastanoideae</taxon>
        <taxon>Acereae</taxon>
        <taxon>Dipteronia</taxon>
    </lineage>
</organism>
<dbReference type="CDD" id="cd01650">
    <property type="entry name" value="RT_nLTR_like"/>
    <property type="match status" value="1"/>
</dbReference>
<proteinExistence type="predicted"/>
<evidence type="ECO:0000256" key="1">
    <source>
        <dbReference type="SAM" id="MobiDB-lite"/>
    </source>
</evidence>
<sequence>MRQVLCTGSELWKESWKASFSGKKSTGNKDPGLTGFSQGTETQNFFIQEPQPGKENSISKLINDNGNLQDSGEGMARVIKTYFSNLFCSSKPFSREIAKATDAIGSRLNGEMITDLNRAFSVDEIKRAIFEMNPTKAPGPDGFHAIFFHKFWNVVGVEISKVCLQVLNGGTSITEFNHTNVILIPKIQNPTSLKDFRPISLCIVIYKTMTKVLANRLKSCITSIISPSQSAFVPGRQIFDNVVASFEILHSISRMKSGKRGLMALKLDISKAYDRVE</sequence>
<dbReference type="EMBL" id="JANJYJ010000002">
    <property type="protein sequence ID" value="KAK3225711.1"/>
    <property type="molecule type" value="Genomic_DNA"/>
</dbReference>
<dbReference type="AlphaFoldDB" id="A0AAE0EEU2"/>
<dbReference type="PROSITE" id="PS50878">
    <property type="entry name" value="RT_POL"/>
    <property type="match status" value="1"/>
</dbReference>
<name>A0AAE0EEU2_9ROSI</name>
<keyword evidence="4" id="KW-1185">Reference proteome</keyword>
<gene>
    <name evidence="3" type="ORF">Dsin_005573</name>
</gene>
<comment type="caution">
    <text evidence="3">The sequence shown here is derived from an EMBL/GenBank/DDBJ whole genome shotgun (WGS) entry which is preliminary data.</text>
</comment>